<dbReference type="GO" id="GO:0006310">
    <property type="term" value="P:DNA recombination"/>
    <property type="evidence" value="ECO:0007669"/>
    <property type="project" value="UniProtKB-KW"/>
</dbReference>
<protein>
    <submittedName>
        <fullName evidence="3">Putative transposase for insertion sequence element</fullName>
    </submittedName>
</protein>
<proteinExistence type="predicted"/>
<dbReference type="EMBL" id="JAALLH010000002">
    <property type="protein sequence ID" value="NIY69512.1"/>
    <property type="molecule type" value="Genomic_DNA"/>
</dbReference>
<comment type="caution">
    <text evidence="3">The sequence shown here is derived from an EMBL/GenBank/DDBJ whole genome shotgun (WGS) entry which is preliminary data.</text>
</comment>
<dbReference type="Gene3D" id="1.10.443.10">
    <property type="entry name" value="Intergrase catalytic core"/>
    <property type="match status" value="1"/>
</dbReference>
<dbReference type="PROSITE" id="PS51898">
    <property type="entry name" value="TYR_RECOMBINASE"/>
    <property type="match status" value="1"/>
</dbReference>
<dbReference type="CDD" id="cd00397">
    <property type="entry name" value="DNA_BRE_C"/>
    <property type="match status" value="1"/>
</dbReference>
<gene>
    <name evidence="3" type="ORF">SMALB_7636</name>
</gene>
<keyword evidence="1" id="KW-0233">DNA recombination</keyword>
<sequence>MLLSGYLAHRAGISRARGPLFLSESRRNHAQPLSLWTWSKVVRRIALEAGVERFSTHTTRHLCLTDLARMGWEVHAIATFADHRHTDSTLQYIHLSGRDLADKLSRSMEHIHAWRIQTLAAASKTPCGVGS</sequence>
<name>A0A7X5XAL0_STRMQ</name>
<evidence type="ECO:0000256" key="1">
    <source>
        <dbReference type="ARBA" id="ARBA00023172"/>
    </source>
</evidence>
<dbReference type="Pfam" id="PF00589">
    <property type="entry name" value="Phage_integrase"/>
    <property type="match status" value="1"/>
</dbReference>
<reference evidence="3 4" key="1">
    <citation type="submission" date="2020-02" db="EMBL/GenBank/DDBJ databases">
        <title>Streptomyces malaysiensis DSM14702 (JHCC583434, PFL_A843) Genome sequencing and assembly.</title>
        <authorList>
            <person name="Samborskyy M."/>
        </authorList>
    </citation>
    <scope>NUCLEOTIDE SEQUENCE [LARGE SCALE GENOMIC DNA]</scope>
    <source>
        <strain evidence="3 4">DSM 14702</strain>
    </source>
</reference>
<evidence type="ECO:0000313" key="3">
    <source>
        <dbReference type="EMBL" id="NIY69512.1"/>
    </source>
</evidence>
<dbReference type="Proteomes" id="UP000536624">
    <property type="component" value="Unassembled WGS sequence"/>
</dbReference>
<dbReference type="InterPro" id="IPR002104">
    <property type="entry name" value="Integrase_catalytic"/>
</dbReference>
<dbReference type="SUPFAM" id="SSF56349">
    <property type="entry name" value="DNA breaking-rejoining enzymes"/>
    <property type="match status" value="1"/>
</dbReference>
<accession>A0A7X5XAL0</accession>
<dbReference type="InterPro" id="IPR013762">
    <property type="entry name" value="Integrase-like_cat_sf"/>
</dbReference>
<dbReference type="InterPro" id="IPR011010">
    <property type="entry name" value="DNA_brk_join_enz"/>
</dbReference>
<evidence type="ECO:0000313" key="4">
    <source>
        <dbReference type="Proteomes" id="UP000536624"/>
    </source>
</evidence>
<organism evidence="3 4">
    <name type="scientific">Streptomyces malaysiensis</name>
    <dbReference type="NCBI Taxonomy" id="92644"/>
    <lineage>
        <taxon>Bacteria</taxon>
        <taxon>Bacillati</taxon>
        <taxon>Actinomycetota</taxon>
        <taxon>Actinomycetes</taxon>
        <taxon>Kitasatosporales</taxon>
        <taxon>Streptomycetaceae</taxon>
        <taxon>Streptomyces</taxon>
        <taxon>Streptomyces violaceusniger group</taxon>
    </lineage>
</organism>
<dbReference type="GO" id="GO:0015074">
    <property type="term" value="P:DNA integration"/>
    <property type="evidence" value="ECO:0007669"/>
    <property type="project" value="InterPro"/>
</dbReference>
<evidence type="ECO:0000259" key="2">
    <source>
        <dbReference type="PROSITE" id="PS51898"/>
    </source>
</evidence>
<dbReference type="AlphaFoldDB" id="A0A7X5XAL0"/>
<feature type="domain" description="Tyr recombinase" evidence="2">
    <location>
        <begin position="1"/>
        <end position="105"/>
    </location>
</feature>
<dbReference type="GO" id="GO:0003677">
    <property type="term" value="F:DNA binding"/>
    <property type="evidence" value="ECO:0007669"/>
    <property type="project" value="InterPro"/>
</dbReference>